<protein>
    <recommendedName>
        <fullName evidence="4">N-acetyltransferase domain-containing protein</fullName>
    </recommendedName>
</protein>
<gene>
    <name evidence="5" type="ORF">GCM10007964_06880</name>
</gene>
<dbReference type="AlphaFoldDB" id="A0A917VEI3"/>
<keyword evidence="1" id="KW-0808">Transferase</keyword>
<dbReference type="Gene3D" id="3.40.630.30">
    <property type="match status" value="1"/>
</dbReference>
<feature type="region of interest" description="Disordered" evidence="3">
    <location>
        <begin position="142"/>
        <end position="202"/>
    </location>
</feature>
<feature type="region of interest" description="Disordered" evidence="3">
    <location>
        <begin position="1"/>
        <end position="66"/>
    </location>
</feature>
<dbReference type="GO" id="GO:0016747">
    <property type="term" value="F:acyltransferase activity, transferring groups other than amino-acyl groups"/>
    <property type="evidence" value="ECO:0007669"/>
    <property type="project" value="InterPro"/>
</dbReference>
<evidence type="ECO:0000256" key="3">
    <source>
        <dbReference type="SAM" id="MobiDB-lite"/>
    </source>
</evidence>
<dbReference type="InterPro" id="IPR016181">
    <property type="entry name" value="Acyl_CoA_acyltransferase"/>
</dbReference>
<dbReference type="InterPro" id="IPR050680">
    <property type="entry name" value="YpeA/RimI_acetyltransf"/>
</dbReference>
<sequence length="447" mass="46596">MPHPASPEPGPHDAEPASSPAPASAPDSGPASASLPDAEPGLVSATPSAPAPGSASPSLPASEAPSASAIVPVLGAGWETGYVVRRPEPQDAPALYALVSACDTAVLGHPDMTADDVADILADPDLDLARDSWLVHAVPAAAGQEAGPAAPEPADDPERPENSETPEPADDPERPENSEPPRDPAGDCDGGTDPPSDAGTLVGWGYARRQGADGTAEIEVYATDPNATAWLWDAALRRAREHADGLGLPRAIAEIGVYRQDDGKRALAAARGFRAATSFHRLRADHSGPAGDPPPPPGVLIRPAGGVEELMRAAHRVHQDGFAEHFGFVAKDYDRWKADFDSSATHDWAQLLLAQADGVPAGMLLGSDMFVADENCGYVRILAVLPAFRGRGIGRSLLLHAFAADARRGRAGTYLHVDAHNSTPALDLYLSAGMHPVLAIDVWRREV</sequence>
<dbReference type="PANTHER" id="PTHR43420:SF47">
    <property type="entry name" value="N-ACETYLTRANSFERASE DOMAIN-CONTAINING PROTEIN"/>
    <property type="match status" value="1"/>
</dbReference>
<dbReference type="InterPro" id="IPR000182">
    <property type="entry name" value="GNAT_dom"/>
</dbReference>
<dbReference type="PANTHER" id="PTHR43420">
    <property type="entry name" value="ACETYLTRANSFERASE"/>
    <property type="match status" value="1"/>
</dbReference>
<organism evidence="5 6">
    <name type="scientific">Sphaerisporangium melleum</name>
    <dbReference type="NCBI Taxonomy" id="321316"/>
    <lineage>
        <taxon>Bacteria</taxon>
        <taxon>Bacillati</taxon>
        <taxon>Actinomycetota</taxon>
        <taxon>Actinomycetes</taxon>
        <taxon>Streptosporangiales</taxon>
        <taxon>Streptosporangiaceae</taxon>
        <taxon>Sphaerisporangium</taxon>
    </lineage>
</organism>
<keyword evidence="6" id="KW-1185">Reference proteome</keyword>
<evidence type="ECO:0000313" key="6">
    <source>
        <dbReference type="Proteomes" id="UP000645217"/>
    </source>
</evidence>
<dbReference type="Proteomes" id="UP000645217">
    <property type="component" value="Unassembled WGS sequence"/>
</dbReference>
<evidence type="ECO:0000256" key="1">
    <source>
        <dbReference type="ARBA" id="ARBA00022679"/>
    </source>
</evidence>
<reference evidence="5" key="2">
    <citation type="submission" date="2020-09" db="EMBL/GenBank/DDBJ databases">
        <authorList>
            <person name="Sun Q."/>
            <person name="Ohkuma M."/>
        </authorList>
    </citation>
    <scope>NUCLEOTIDE SEQUENCE</scope>
    <source>
        <strain evidence="5">JCM 13064</strain>
    </source>
</reference>
<feature type="compositionally biased region" description="Low complexity" evidence="3">
    <location>
        <begin position="16"/>
        <end position="66"/>
    </location>
</feature>
<evidence type="ECO:0000259" key="4">
    <source>
        <dbReference type="PROSITE" id="PS51186"/>
    </source>
</evidence>
<evidence type="ECO:0000313" key="5">
    <source>
        <dbReference type="EMBL" id="GGK66473.1"/>
    </source>
</evidence>
<name>A0A917VEI3_9ACTN</name>
<dbReference type="EMBL" id="BMNT01000003">
    <property type="protein sequence ID" value="GGK66473.1"/>
    <property type="molecule type" value="Genomic_DNA"/>
</dbReference>
<feature type="domain" description="N-acetyltransferase" evidence="4">
    <location>
        <begin position="299"/>
        <end position="447"/>
    </location>
</feature>
<dbReference type="PROSITE" id="PS51186">
    <property type="entry name" value="GNAT"/>
    <property type="match status" value="1"/>
</dbReference>
<reference evidence="5" key="1">
    <citation type="journal article" date="2014" name="Int. J. Syst. Evol. Microbiol.">
        <title>Complete genome sequence of Corynebacterium casei LMG S-19264T (=DSM 44701T), isolated from a smear-ripened cheese.</title>
        <authorList>
            <consortium name="US DOE Joint Genome Institute (JGI-PGF)"/>
            <person name="Walter F."/>
            <person name="Albersmeier A."/>
            <person name="Kalinowski J."/>
            <person name="Ruckert C."/>
        </authorList>
    </citation>
    <scope>NUCLEOTIDE SEQUENCE</scope>
    <source>
        <strain evidence="5">JCM 13064</strain>
    </source>
</reference>
<keyword evidence="2" id="KW-0012">Acyltransferase</keyword>
<dbReference type="Pfam" id="PF00583">
    <property type="entry name" value="Acetyltransf_1"/>
    <property type="match status" value="1"/>
</dbReference>
<dbReference type="CDD" id="cd04301">
    <property type="entry name" value="NAT_SF"/>
    <property type="match status" value="1"/>
</dbReference>
<accession>A0A917VEI3</accession>
<feature type="compositionally biased region" description="Basic and acidic residues" evidence="3">
    <location>
        <begin position="171"/>
        <end position="185"/>
    </location>
</feature>
<proteinExistence type="predicted"/>
<comment type="caution">
    <text evidence="5">The sequence shown here is derived from an EMBL/GenBank/DDBJ whole genome shotgun (WGS) entry which is preliminary data.</text>
</comment>
<dbReference type="SUPFAM" id="SSF55729">
    <property type="entry name" value="Acyl-CoA N-acyltransferases (Nat)"/>
    <property type="match status" value="1"/>
</dbReference>
<evidence type="ECO:0000256" key="2">
    <source>
        <dbReference type="ARBA" id="ARBA00023315"/>
    </source>
</evidence>